<dbReference type="PANTHER" id="PTHR44154">
    <property type="entry name" value="QUINONE OXIDOREDUCTASE"/>
    <property type="match status" value="1"/>
</dbReference>
<evidence type="ECO:0000256" key="6">
    <source>
        <dbReference type="ARBA" id="ARBA00022990"/>
    </source>
</evidence>
<dbReference type="SUPFAM" id="SSF50129">
    <property type="entry name" value="GroES-like"/>
    <property type="match status" value="1"/>
</dbReference>
<dbReference type="InterPro" id="IPR013154">
    <property type="entry name" value="ADH-like_N"/>
</dbReference>
<comment type="subcellular location">
    <subcellularLocation>
        <location evidence="1">Cytoplasm</location>
    </subcellularLocation>
</comment>
<protein>
    <submittedName>
        <fullName evidence="8">Oxidoreductase</fullName>
    </submittedName>
</protein>
<dbReference type="GO" id="GO:0003723">
    <property type="term" value="F:RNA binding"/>
    <property type="evidence" value="ECO:0007669"/>
    <property type="project" value="UniProtKB-KW"/>
</dbReference>
<dbReference type="Pfam" id="PF00107">
    <property type="entry name" value="ADH_zinc_N"/>
    <property type="match status" value="1"/>
</dbReference>
<dbReference type="GO" id="GO:0016491">
    <property type="term" value="F:oxidoreductase activity"/>
    <property type="evidence" value="ECO:0007669"/>
    <property type="project" value="InterPro"/>
</dbReference>
<dbReference type="InterPro" id="IPR002364">
    <property type="entry name" value="Quin_OxRdtase/zeta-crystal_CS"/>
</dbReference>
<dbReference type="PROSITE" id="PS01162">
    <property type="entry name" value="QOR_ZETA_CRYSTAL"/>
    <property type="match status" value="1"/>
</dbReference>
<dbReference type="Proteomes" id="UP000463951">
    <property type="component" value="Chromosome"/>
</dbReference>
<dbReference type="Pfam" id="PF08240">
    <property type="entry name" value="ADH_N"/>
    <property type="match status" value="1"/>
</dbReference>
<dbReference type="InterPro" id="IPR013149">
    <property type="entry name" value="ADH-like_C"/>
</dbReference>
<dbReference type="InterPro" id="IPR011032">
    <property type="entry name" value="GroES-like_sf"/>
</dbReference>
<evidence type="ECO:0000313" key="8">
    <source>
        <dbReference type="EMBL" id="BBJ46759.1"/>
    </source>
</evidence>
<keyword evidence="5" id="KW-0694">RNA-binding</keyword>
<evidence type="ECO:0000256" key="5">
    <source>
        <dbReference type="ARBA" id="ARBA00022884"/>
    </source>
</evidence>
<dbReference type="Gene3D" id="3.40.50.720">
    <property type="entry name" value="NAD(P)-binding Rossmann-like Domain"/>
    <property type="match status" value="1"/>
</dbReference>
<dbReference type="AlphaFoldDB" id="A0A499VCP9"/>
<evidence type="ECO:0000256" key="3">
    <source>
        <dbReference type="ARBA" id="ARBA00022490"/>
    </source>
</evidence>
<evidence type="ECO:0000313" key="9">
    <source>
        <dbReference type="Proteomes" id="UP000463951"/>
    </source>
</evidence>
<dbReference type="SUPFAM" id="SSF51735">
    <property type="entry name" value="NAD(P)-binding Rossmann-fold domains"/>
    <property type="match status" value="1"/>
</dbReference>
<sequence length="349" mass="36803">MSESQFMRAVRITGHGGPEVLELTEVAVPAPRAGEVLVQVSAVALNNTDLWTREGAYGRPGDPKAMSGWRGPIDFPRVQGADVAGRVVAVGTGVEGSLVGRRVVVDPAIYDTEGPDAHPVGLMGSERDGGYAEYVTAPVERVHDVTESPLTDDQLATLPTAYGTALGMIERGRLQKGETALVSGASGGFGLALVQIARARGARVLAISSGPKIDAVREAGAHEVIDRAGDVAEQIRTAAPEGIDVALDVVAGELVSEGLPLLREGGRWVIAGALGGYDVTFDVRRLYLHNAQVIGSAMHTPTHFDLLMDLARRAEVQPVIAATFPLDQAAQAQEELSRREHVGKIVMHP</sequence>
<dbReference type="EMBL" id="AP019620">
    <property type="protein sequence ID" value="BBJ46759.1"/>
    <property type="molecule type" value="Genomic_DNA"/>
</dbReference>
<feature type="domain" description="Enoyl reductase (ER)" evidence="7">
    <location>
        <begin position="16"/>
        <end position="347"/>
    </location>
</feature>
<dbReference type="PANTHER" id="PTHR44154:SF1">
    <property type="entry name" value="QUINONE OXIDOREDUCTASE"/>
    <property type="match status" value="1"/>
</dbReference>
<dbReference type="InterPro" id="IPR020843">
    <property type="entry name" value="ER"/>
</dbReference>
<dbReference type="Gene3D" id="3.90.180.10">
    <property type="entry name" value="Medium-chain alcohol dehydrogenases, catalytic domain"/>
    <property type="match status" value="1"/>
</dbReference>
<organism evidence="8 9">
    <name type="scientific">Streptomyces antimycoticus</name>
    <dbReference type="NCBI Taxonomy" id="68175"/>
    <lineage>
        <taxon>Bacteria</taxon>
        <taxon>Bacillati</taxon>
        <taxon>Actinomycetota</taxon>
        <taxon>Actinomycetes</taxon>
        <taxon>Kitasatosporales</taxon>
        <taxon>Streptomycetaceae</taxon>
        <taxon>Streptomyces</taxon>
        <taxon>Streptomyces violaceusniger group</taxon>
    </lineage>
</organism>
<evidence type="ECO:0000259" key="7">
    <source>
        <dbReference type="SMART" id="SM00829"/>
    </source>
</evidence>
<name>A0A499VCP9_9ACTN</name>
<keyword evidence="3" id="KW-0963">Cytoplasm</keyword>
<reference evidence="8 9" key="1">
    <citation type="journal article" date="2020" name="Int. J. Syst. Evol. Microbiol.">
        <title>Reclassification of Streptomyces castelarensis and Streptomyces sporoclivatus as later heterotypic synonyms of Streptomyces antimycoticus.</title>
        <authorList>
            <person name="Komaki H."/>
            <person name="Tamura T."/>
        </authorList>
    </citation>
    <scope>NUCLEOTIDE SEQUENCE [LARGE SCALE GENOMIC DNA]</scope>
    <source>
        <strain evidence="8 9">NBRC 100767</strain>
    </source>
</reference>
<keyword evidence="4" id="KW-0521">NADP</keyword>
<evidence type="ECO:0000256" key="2">
    <source>
        <dbReference type="ARBA" id="ARBA00011881"/>
    </source>
</evidence>
<gene>
    <name evidence="8" type="ORF">SSPO_094770</name>
</gene>
<dbReference type="GO" id="GO:0005737">
    <property type="term" value="C:cytoplasm"/>
    <property type="evidence" value="ECO:0007669"/>
    <property type="project" value="UniProtKB-SubCell"/>
</dbReference>
<comment type="subunit">
    <text evidence="2">Homotetramer.</text>
</comment>
<dbReference type="InterPro" id="IPR051603">
    <property type="entry name" value="Zinc-ADH_QOR/CCCR"/>
</dbReference>
<evidence type="ECO:0000256" key="4">
    <source>
        <dbReference type="ARBA" id="ARBA00022857"/>
    </source>
</evidence>
<dbReference type="SMART" id="SM00829">
    <property type="entry name" value="PKS_ER"/>
    <property type="match status" value="1"/>
</dbReference>
<keyword evidence="6" id="KW-0007">Acetylation</keyword>
<dbReference type="InterPro" id="IPR036291">
    <property type="entry name" value="NAD(P)-bd_dom_sf"/>
</dbReference>
<accession>A0A499VCP9</accession>
<evidence type="ECO:0000256" key="1">
    <source>
        <dbReference type="ARBA" id="ARBA00004496"/>
    </source>
</evidence>
<proteinExistence type="predicted"/>
<dbReference type="GO" id="GO:0008270">
    <property type="term" value="F:zinc ion binding"/>
    <property type="evidence" value="ECO:0007669"/>
    <property type="project" value="InterPro"/>
</dbReference>